<protein>
    <submittedName>
        <fullName evidence="1">Uncharacterized protein</fullName>
    </submittedName>
</protein>
<dbReference type="OMA" id="FAIRIEW"/>
<dbReference type="eggNOG" id="ENOG502SXAS">
    <property type="taxonomic scope" value="Eukaryota"/>
</dbReference>
<dbReference type="OrthoDB" id="4788824at2759"/>
<dbReference type="AlphaFoldDB" id="M2SSM5"/>
<evidence type="ECO:0000313" key="1">
    <source>
        <dbReference type="EMBL" id="EMD65300.1"/>
    </source>
</evidence>
<dbReference type="RefSeq" id="XP_007698493.1">
    <property type="nucleotide sequence ID" value="XM_007700303.1"/>
</dbReference>
<sequence length="105" mass="12146">MAFYRRSDRVVANKSGNESHVFEKHANVNGSRQSVMLLRLERKQAVTALNLPPPGSHFEFVIEVRKDGTPYPNAWTQLPKIGRFQNWDQENSFAIRIEWEHPAAK</sequence>
<gene>
    <name evidence="1" type="ORF">COCSADRAFT_180094</name>
</gene>
<dbReference type="STRING" id="665912.M2SSM5"/>
<keyword evidence="2" id="KW-1185">Reference proteome</keyword>
<dbReference type="HOGENOM" id="CLU_2236378_0_0_1"/>
<dbReference type="KEGG" id="bsc:COCSADRAFT_180094"/>
<dbReference type="GeneID" id="19133232"/>
<dbReference type="EMBL" id="KB445641">
    <property type="protein sequence ID" value="EMD65300.1"/>
    <property type="molecule type" value="Genomic_DNA"/>
</dbReference>
<reference evidence="2" key="2">
    <citation type="journal article" date="2013" name="PLoS Genet.">
        <title>Comparative genome structure, secondary metabolite, and effector coding capacity across Cochliobolus pathogens.</title>
        <authorList>
            <person name="Condon B.J."/>
            <person name="Leng Y."/>
            <person name="Wu D."/>
            <person name="Bushley K.E."/>
            <person name="Ohm R.A."/>
            <person name="Otillar R."/>
            <person name="Martin J."/>
            <person name="Schackwitz W."/>
            <person name="Grimwood J."/>
            <person name="MohdZainudin N."/>
            <person name="Xue C."/>
            <person name="Wang R."/>
            <person name="Manning V.A."/>
            <person name="Dhillon B."/>
            <person name="Tu Z.J."/>
            <person name="Steffenson B.J."/>
            <person name="Salamov A."/>
            <person name="Sun H."/>
            <person name="Lowry S."/>
            <person name="LaButti K."/>
            <person name="Han J."/>
            <person name="Copeland A."/>
            <person name="Lindquist E."/>
            <person name="Barry K."/>
            <person name="Schmutz J."/>
            <person name="Baker S.E."/>
            <person name="Ciuffetti L.M."/>
            <person name="Grigoriev I.V."/>
            <person name="Zhong S."/>
            <person name="Turgeon B.G."/>
        </authorList>
    </citation>
    <scope>NUCLEOTIDE SEQUENCE [LARGE SCALE GENOMIC DNA]</scope>
    <source>
        <strain evidence="2">ND90Pr / ATCC 201652</strain>
    </source>
</reference>
<organism evidence="1 2">
    <name type="scientific">Cochliobolus sativus (strain ND90Pr / ATCC 201652)</name>
    <name type="common">Common root rot and spot blotch fungus</name>
    <name type="synonym">Bipolaris sorokiniana</name>
    <dbReference type="NCBI Taxonomy" id="665912"/>
    <lineage>
        <taxon>Eukaryota</taxon>
        <taxon>Fungi</taxon>
        <taxon>Dikarya</taxon>
        <taxon>Ascomycota</taxon>
        <taxon>Pezizomycotina</taxon>
        <taxon>Dothideomycetes</taxon>
        <taxon>Pleosporomycetidae</taxon>
        <taxon>Pleosporales</taxon>
        <taxon>Pleosporineae</taxon>
        <taxon>Pleosporaceae</taxon>
        <taxon>Bipolaris</taxon>
    </lineage>
</organism>
<reference evidence="1 2" key="1">
    <citation type="journal article" date="2012" name="PLoS Pathog.">
        <title>Diverse lifestyles and strategies of plant pathogenesis encoded in the genomes of eighteen Dothideomycetes fungi.</title>
        <authorList>
            <person name="Ohm R.A."/>
            <person name="Feau N."/>
            <person name="Henrissat B."/>
            <person name="Schoch C.L."/>
            <person name="Horwitz B.A."/>
            <person name="Barry K.W."/>
            <person name="Condon B.J."/>
            <person name="Copeland A.C."/>
            <person name="Dhillon B."/>
            <person name="Glaser F."/>
            <person name="Hesse C.N."/>
            <person name="Kosti I."/>
            <person name="LaButti K."/>
            <person name="Lindquist E.A."/>
            <person name="Lucas S."/>
            <person name="Salamov A.A."/>
            <person name="Bradshaw R.E."/>
            <person name="Ciuffetti L."/>
            <person name="Hamelin R.C."/>
            <person name="Kema G.H.J."/>
            <person name="Lawrence C."/>
            <person name="Scott J.A."/>
            <person name="Spatafora J.W."/>
            <person name="Turgeon B.G."/>
            <person name="de Wit P.J.G.M."/>
            <person name="Zhong S."/>
            <person name="Goodwin S.B."/>
            <person name="Grigoriev I.V."/>
        </authorList>
    </citation>
    <scope>NUCLEOTIDE SEQUENCE [LARGE SCALE GENOMIC DNA]</scope>
    <source>
        <strain evidence="2">ND90Pr / ATCC 201652</strain>
    </source>
</reference>
<accession>M2SSM5</accession>
<name>M2SSM5_COCSN</name>
<proteinExistence type="predicted"/>
<dbReference type="Proteomes" id="UP000016934">
    <property type="component" value="Unassembled WGS sequence"/>
</dbReference>
<evidence type="ECO:0000313" key="2">
    <source>
        <dbReference type="Proteomes" id="UP000016934"/>
    </source>
</evidence>